<protein>
    <submittedName>
        <fullName evidence="1">Uncharacterized protein</fullName>
    </submittedName>
</protein>
<comment type="caution">
    <text evidence="1">The sequence shown here is derived from an EMBL/GenBank/DDBJ whole genome shotgun (WGS) entry which is preliminary data.</text>
</comment>
<proteinExistence type="predicted"/>
<dbReference type="AlphaFoldDB" id="A0A2S7FCQ6"/>
<dbReference type="Proteomes" id="UP000238081">
    <property type="component" value="Unassembled WGS sequence"/>
</dbReference>
<dbReference type="RefSeq" id="WP_052188392.1">
    <property type="nucleotide sequence ID" value="NZ_JBAMGI010000019.1"/>
</dbReference>
<name>A0A2S7FCQ6_CLOBU</name>
<accession>A0A2S7FCQ6</accession>
<gene>
    <name evidence="1" type="ORF">AWN73_10755</name>
</gene>
<evidence type="ECO:0000313" key="1">
    <source>
        <dbReference type="EMBL" id="PPV16023.1"/>
    </source>
</evidence>
<organism evidence="1 2">
    <name type="scientific">Clostridium butyricum</name>
    <dbReference type="NCBI Taxonomy" id="1492"/>
    <lineage>
        <taxon>Bacteria</taxon>
        <taxon>Bacillati</taxon>
        <taxon>Bacillota</taxon>
        <taxon>Clostridia</taxon>
        <taxon>Eubacteriales</taxon>
        <taxon>Clostridiaceae</taxon>
        <taxon>Clostridium</taxon>
    </lineage>
</organism>
<evidence type="ECO:0000313" key="2">
    <source>
        <dbReference type="Proteomes" id="UP000238081"/>
    </source>
</evidence>
<dbReference type="EMBL" id="LRDH01000095">
    <property type="protein sequence ID" value="PPV16023.1"/>
    <property type="molecule type" value="Genomic_DNA"/>
</dbReference>
<reference evidence="1 2" key="1">
    <citation type="submission" date="2016-01" db="EMBL/GenBank/DDBJ databases">
        <title>Characterization of the Clostridium difficile lineages that are prevalent in Hong Kong and China.</title>
        <authorList>
            <person name="Kwok J.S.-L."/>
            <person name="Lam W.-Y."/>
            <person name="Ip M."/>
            <person name="Chan T.-F."/>
            <person name="Hawkey P.M."/>
            <person name="Tsui S.K.-W."/>
        </authorList>
    </citation>
    <scope>NUCLEOTIDE SEQUENCE [LARGE SCALE GENOMIC DNA]</scope>
    <source>
        <strain evidence="1 2">300064</strain>
    </source>
</reference>
<sequence length="72" mass="7964">MIVFKDFVENLINNLKVEYPLSTLDIRLVGGGSIVLAKALLKRLPQAQIINNSVFANALALGKVGEKLWQKK</sequence>